<gene>
    <name evidence="7" type="ORF">DWW18_19710</name>
    <name evidence="8" type="ORF">DXA50_17870</name>
</gene>
<dbReference type="EMBL" id="QSCR01000044">
    <property type="protein sequence ID" value="RGY12331.1"/>
    <property type="molecule type" value="Genomic_DNA"/>
</dbReference>
<dbReference type="Gene3D" id="1.10.1740.10">
    <property type="match status" value="1"/>
</dbReference>
<name>A0A412WUG4_9BACT</name>
<evidence type="ECO:0000259" key="5">
    <source>
        <dbReference type="Pfam" id="PF04542"/>
    </source>
</evidence>
<dbReference type="Proteomes" id="UP000283589">
    <property type="component" value="Unassembled WGS sequence"/>
</dbReference>
<dbReference type="InterPro" id="IPR007627">
    <property type="entry name" value="RNA_pol_sigma70_r2"/>
</dbReference>
<evidence type="ECO:0000313" key="7">
    <source>
        <dbReference type="EMBL" id="RGV30884.1"/>
    </source>
</evidence>
<keyword evidence="4" id="KW-0804">Transcription</keyword>
<dbReference type="InterPro" id="IPR039425">
    <property type="entry name" value="RNA_pol_sigma-70-like"/>
</dbReference>
<keyword evidence="2" id="KW-0805">Transcription regulation</keyword>
<reference evidence="9 10" key="1">
    <citation type="submission" date="2018-08" db="EMBL/GenBank/DDBJ databases">
        <title>A genome reference for cultivated species of the human gut microbiota.</title>
        <authorList>
            <person name="Zou Y."/>
            <person name="Xue W."/>
            <person name="Luo G."/>
        </authorList>
    </citation>
    <scope>NUCLEOTIDE SEQUENCE [LARGE SCALE GENOMIC DNA]</scope>
    <source>
        <strain evidence="7 9">AF14-49</strain>
        <strain evidence="8 10">OF02-7</strain>
    </source>
</reference>
<sequence length="203" mass="23797">MILFKRFLLLNVHFMTSKIPINQDRLINGDEKEFKSLFDLSYVGMVQQATFYTNDFAVAEDVVQEVFVRLWEKRGELKNVQNLEGYLLLSVKNRCLNHLEHQQVVDKYKQYCLLQEVQDDDEDPEQFIEDVGKLLDKLPAKRKMVLELCVIESKSYAEIADLLGISLNTVKDHVKKAYAFLREELSRDVSYPVLFFALYFKEG</sequence>
<feature type="domain" description="RNA polymerase sigma factor 70 region 4 type 2" evidence="6">
    <location>
        <begin position="130"/>
        <end position="181"/>
    </location>
</feature>
<dbReference type="Gene3D" id="1.10.10.10">
    <property type="entry name" value="Winged helix-like DNA-binding domain superfamily/Winged helix DNA-binding domain"/>
    <property type="match status" value="1"/>
</dbReference>
<feature type="domain" description="RNA polymerase sigma-70 region 2" evidence="5">
    <location>
        <begin position="49"/>
        <end position="103"/>
    </location>
</feature>
<dbReference type="InterPro" id="IPR013325">
    <property type="entry name" value="RNA_pol_sigma_r2"/>
</dbReference>
<evidence type="ECO:0000313" key="8">
    <source>
        <dbReference type="EMBL" id="RGY12331.1"/>
    </source>
</evidence>
<dbReference type="EMBL" id="QRZA01000046">
    <property type="protein sequence ID" value="RGV30884.1"/>
    <property type="molecule type" value="Genomic_DNA"/>
</dbReference>
<dbReference type="SUPFAM" id="SSF88946">
    <property type="entry name" value="Sigma2 domain of RNA polymerase sigma factors"/>
    <property type="match status" value="1"/>
</dbReference>
<dbReference type="CDD" id="cd06171">
    <property type="entry name" value="Sigma70_r4"/>
    <property type="match status" value="1"/>
</dbReference>
<dbReference type="InterPro" id="IPR014327">
    <property type="entry name" value="RNA_pol_sigma70_bacteroid"/>
</dbReference>
<evidence type="ECO:0000259" key="6">
    <source>
        <dbReference type="Pfam" id="PF08281"/>
    </source>
</evidence>
<dbReference type="Proteomes" id="UP000286063">
    <property type="component" value="Unassembled WGS sequence"/>
</dbReference>
<evidence type="ECO:0000313" key="10">
    <source>
        <dbReference type="Proteomes" id="UP000286063"/>
    </source>
</evidence>
<keyword evidence="3" id="KW-0731">Sigma factor</keyword>
<dbReference type="OrthoDB" id="670026at2"/>
<dbReference type="Pfam" id="PF08281">
    <property type="entry name" value="Sigma70_r4_2"/>
    <property type="match status" value="1"/>
</dbReference>
<dbReference type="PANTHER" id="PTHR43133:SF46">
    <property type="entry name" value="RNA POLYMERASE SIGMA-70 FACTOR ECF SUBFAMILY"/>
    <property type="match status" value="1"/>
</dbReference>
<dbReference type="SUPFAM" id="SSF88659">
    <property type="entry name" value="Sigma3 and sigma4 domains of RNA polymerase sigma factors"/>
    <property type="match status" value="1"/>
</dbReference>
<dbReference type="NCBIfam" id="TIGR02937">
    <property type="entry name" value="sigma70-ECF"/>
    <property type="match status" value="1"/>
</dbReference>
<organism evidence="7 9">
    <name type="scientific">Butyricimonas virosa</name>
    <dbReference type="NCBI Taxonomy" id="544645"/>
    <lineage>
        <taxon>Bacteria</taxon>
        <taxon>Pseudomonadati</taxon>
        <taxon>Bacteroidota</taxon>
        <taxon>Bacteroidia</taxon>
        <taxon>Bacteroidales</taxon>
        <taxon>Odoribacteraceae</taxon>
        <taxon>Butyricimonas</taxon>
    </lineage>
</organism>
<dbReference type="NCBIfam" id="TIGR02985">
    <property type="entry name" value="Sig70_bacteroi1"/>
    <property type="match status" value="1"/>
</dbReference>
<evidence type="ECO:0000313" key="9">
    <source>
        <dbReference type="Proteomes" id="UP000283589"/>
    </source>
</evidence>
<evidence type="ECO:0000256" key="3">
    <source>
        <dbReference type="ARBA" id="ARBA00023082"/>
    </source>
</evidence>
<dbReference type="STRING" id="1121130.GCA_000519105_02097"/>
<dbReference type="GO" id="GO:0003677">
    <property type="term" value="F:DNA binding"/>
    <property type="evidence" value="ECO:0007669"/>
    <property type="project" value="InterPro"/>
</dbReference>
<dbReference type="GO" id="GO:0006352">
    <property type="term" value="P:DNA-templated transcription initiation"/>
    <property type="evidence" value="ECO:0007669"/>
    <property type="project" value="InterPro"/>
</dbReference>
<dbReference type="PANTHER" id="PTHR43133">
    <property type="entry name" value="RNA POLYMERASE ECF-TYPE SIGMA FACTO"/>
    <property type="match status" value="1"/>
</dbReference>
<dbReference type="AlphaFoldDB" id="A0A412WUG4"/>
<proteinExistence type="inferred from homology"/>
<dbReference type="Pfam" id="PF04542">
    <property type="entry name" value="Sigma70_r2"/>
    <property type="match status" value="1"/>
</dbReference>
<accession>A0A412WUG4</accession>
<protein>
    <submittedName>
        <fullName evidence="7">RNA polymerase sigma-70 factor</fullName>
    </submittedName>
</protein>
<dbReference type="InterPro" id="IPR013324">
    <property type="entry name" value="RNA_pol_sigma_r3/r4-like"/>
</dbReference>
<comment type="caution">
    <text evidence="7">The sequence shown here is derived from an EMBL/GenBank/DDBJ whole genome shotgun (WGS) entry which is preliminary data.</text>
</comment>
<dbReference type="GO" id="GO:0016987">
    <property type="term" value="F:sigma factor activity"/>
    <property type="evidence" value="ECO:0007669"/>
    <property type="project" value="UniProtKB-KW"/>
</dbReference>
<dbReference type="InterPro" id="IPR013249">
    <property type="entry name" value="RNA_pol_sigma70_r4_t2"/>
</dbReference>
<evidence type="ECO:0000256" key="4">
    <source>
        <dbReference type="ARBA" id="ARBA00023163"/>
    </source>
</evidence>
<dbReference type="InterPro" id="IPR036388">
    <property type="entry name" value="WH-like_DNA-bd_sf"/>
</dbReference>
<evidence type="ECO:0000256" key="2">
    <source>
        <dbReference type="ARBA" id="ARBA00023015"/>
    </source>
</evidence>
<comment type="similarity">
    <text evidence="1">Belongs to the sigma-70 factor family. ECF subfamily.</text>
</comment>
<evidence type="ECO:0000256" key="1">
    <source>
        <dbReference type="ARBA" id="ARBA00010641"/>
    </source>
</evidence>
<dbReference type="InterPro" id="IPR014284">
    <property type="entry name" value="RNA_pol_sigma-70_dom"/>
</dbReference>